<dbReference type="InterPro" id="IPR046700">
    <property type="entry name" value="DUF6570"/>
</dbReference>
<dbReference type="AlphaFoldDB" id="A0A821YZQ9"/>
<dbReference type="Pfam" id="PF20209">
    <property type="entry name" value="DUF6570"/>
    <property type="match status" value="1"/>
</dbReference>
<evidence type="ECO:0000259" key="1">
    <source>
        <dbReference type="Pfam" id="PF20209"/>
    </source>
</evidence>
<dbReference type="Proteomes" id="UP000663848">
    <property type="component" value="Unassembled WGS sequence"/>
</dbReference>
<evidence type="ECO:0000313" key="2">
    <source>
        <dbReference type="EMBL" id="CAF3340966.1"/>
    </source>
</evidence>
<accession>A0A821YZQ9</accession>
<gene>
    <name evidence="2" type="ORF">GRG538_LOCUS4621</name>
    <name evidence="3" type="ORF">QYT958_LOCUS34962</name>
</gene>
<dbReference type="Proteomes" id="UP000663872">
    <property type="component" value="Unassembled WGS sequence"/>
</dbReference>
<sequence>MWLGDVPPELQGLTIPEEKLISLYRHNSCVIKLHIPFHSTTTAQSALKGHCITFLQKIPNIVNSLPLRLHDLCETLKVIFVGTRPPERIQLKKILTVRKKKIIQALYWLKKHNLLYQSVDINLENIAQLPEDDVPEFLISAMEERIGDEEIPSERVGYIPDPLADPMESASSDTIPINNSGVLDVNGSTVSSDEITNYVLRKIKNDGRKDETDSENVYLIPHSSKPVNEYFNPKLLAALYPTLFC</sequence>
<comment type="caution">
    <text evidence="3">The sequence shown here is derived from an EMBL/GenBank/DDBJ whole genome shotgun (WGS) entry which is preliminary data.</text>
</comment>
<evidence type="ECO:0000313" key="4">
    <source>
        <dbReference type="Proteomes" id="UP000663848"/>
    </source>
</evidence>
<protein>
    <recommendedName>
        <fullName evidence="1">DUF6570 domain-containing protein</fullName>
    </recommendedName>
</protein>
<proteinExistence type="predicted"/>
<reference evidence="3" key="1">
    <citation type="submission" date="2021-02" db="EMBL/GenBank/DDBJ databases">
        <authorList>
            <person name="Nowell W R."/>
        </authorList>
    </citation>
    <scope>NUCLEOTIDE SEQUENCE</scope>
</reference>
<name>A0A821YZQ9_9BILA</name>
<evidence type="ECO:0000313" key="3">
    <source>
        <dbReference type="EMBL" id="CAF4968346.1"/>
    </source>
</evidence>
<dbReference type="EMBL" id="CAJOBR010025822">
    <property type="protein sequence ID" value="CAF4968346.1"/>
    <property type="molecule type" value="Genomic_DNA"/>
</dbReference>
<feature type="domain" description="DUF6570" evidence="1">
    <location>
        <begin position="1"/>
        <end position="126"/>
    </location>
</feature>
<dbReference type="EMBL" id="CAJNYT010000268">
    <property type="protein sequence ID" value="CAF3340966.1"/>
    <property type="molecule type" value="Genomic_DNA"/>
</dbReference>
<organism evidence="3 4">
    <name type="scientific">Rotaria socialis</name>
    <dbReference type="NCBI Taxonomy" id="392032"/>
    <lineage>
        <taxon>Eukaryota</taxon>
        <taxon>Metazoa</taxon>
        <taxon>Spiralia</taxon>
        <taxon>Gnathifera</taxon>
        <taxon>Rotifera</taxon>
        <taxon>Eurotatoria</taxon>
        <taxon>Bdelloidea</taxon>
        <taxon>Philodinida</taxon>
        <taxon>Philodinidae</taxon>
        <taxon>Rotaria</taxon>
    </lineage>
</organism>